<protein>
    <submittedName>
        <fullName evidence="1">Uncharacterized protein</fullName>
    </submittedName>
</protein>
<reference evidence="2" key="1">
    <citation type="journal article" date="2023" name="Nat. Plants">
        <title>Single-cell RNA sequencing provides a high-resolution roadmap for understanding the multicellular compartmentation of specialized metabolism.</title>
        <authorList>
            <person name="Sun S."/>
            <person name="Shen X."/>
            <person name="Li Y."/>
            <person name="Li Y."/>
            <person name="Wang S."/>
            <person name="Li R."/>
            <person name="Zhang H."/>
            <person name="Shen G."/>
            <person name="Guo B."/>
            <person name="Wei J."/>
            <person name="Xu J."/>
            <person name="St-Pierre B."/>
            <person name="Chen S."/>
            <person name="Sun C."/>
        </authorList>
    </citation>
    <scope>NUCLEOTIDE SEQUENCE [LARGE SCALE GENOMIC DNA]</scope>
</reference>
<keyword evidence="2" id="KW-1185">Reference proteome</keyword>
<organism evidence="1 2">
    <name type="scientific">Catharanthus roseus</name>
    <name type="common">Madagascar periwinkle</name>
    <name type="synonym">Vinca rosea</name>
    <dbReference type="NCBI Taxonomy" id="4058"/>
    <lineage>
        <taxon>Eukaryota</taxon>
        <taxon>Viridiplantae</taxon>
        <taxon>Streptophyta</taxon>
        <taxon>Embryophyta</taxon>
        <taxon>Tracheophyta</taxon>
        <taxon>Spermatophyta</taxon>
        <taxon>Magnoliopsida</taxon>
        <taxon>eudicotyledons</taxon>
        <taxon>Gunneridae</taxon>
        <taxon>Pentapetalae</taxon>
        <taxon>asterids</taxon>
        <taxon>lamiids</taxon>
        <taxon>Gentianales</taxon>
        <taxon>Apocynaceae</taxon>
        <taxon>Rauvolfioideae</taxon>
        <taxon>Vinceae</taxon>
        <taxon>Catharanthinae</taxon>
        <taxon>Catharanthus</taxon>
    </lineage>
</organism>
<sequence length="470" mass="53728">MKMGRDHEPLFPSVIQCSLNCRKSQTLVCDFSSLLRSESYFPYFMLVAFEGGSILRAFFLLLSHPLFFFLNFELQIKVMIFITFCGLRFKDIDLVSRAVLPKFYLENLNYLVYKILASCGSKKVFTIMPRVMVEGFLKEYIKVDTVKATELHSIGKYYSGFLSNSGFLAKHRALKEQFAYVIHKEDRKASSRTIMPREKYPKPLIFHDGRLAFLPTPLASLIMFLWLPLGILLAFFRFFSVIFLPPKLAIFMLSLSGVILEFNLSKSMPSEKEKSGVLYVGNHRTLLDPIILSLALEKPLTTVTYSLSRFSELLAPIRTKRLTRDRNQDAKTIIQLLNEGDLVVFPEGTTCREPYVLRFSSLFAELTEHIVPVTFNVGIDMFYPTTANGLKWLDAIFGAMNPRPYCSIEILDKVPKECTVGGGRSIHEVANYVQKEIADALGFECTNLTRRDKYLMLTGNEGVVQERKKF</sequence>
<evidence type="ECO:0000313" key="2">
    <source>
        <dbReference type="Proteomes" id="UP001060085"/>
    </source>
</evidence>
<accession>A0ACC0BBE5</accession>
<evidence type="ECO:0000313" key="1">
    <source>
        <dbReference type="EMBL" id="KAI5669951.1"/>
    </source>
</evidence>
<proteinExistence type="predicted"/>
<gene>
    <name evidence="1" type="ORF">M9H77_19804</name>
</gene>
<comment type="caution">
    <text evidence="1">The sequence shown here is derived from an EMBL/GenBank/DDBJ whole genome shotgun (WGS) entry which is preliminary data.</text>
</comment>
<dbReference type="EMBL" id="CM044704">
    <property type="protein sequence ID" value="KAI5669951.1"/>
    <property type="molecule type" value="Genomic_DNA"/>
</dbReference>
<dbReference type="Proteomes" id="UP001060085">
    <property type="component" value="Linkage Group LG04"/>
</dbReference>
<name>A0ACC0BBE5_CATRO</name>